<evidence type="ECO:0000259" key="1">
    <source>
        <dbReference type="Pfam" id="PF08241"/>
    </source>
</evidence>
<proteinExistence type="predicted"/>
<dbReference type="GO" id="GO:0008757">
    <property type="term" value="F:S-adenosylmethionine-dependent methyltransferase activity"/>
    <property type="evidence" value="ECO:0007669"/>
    <property type="project" value="InterPro"/>
</dbReference>
<dbReference type="KEGG" id="bfu:BCIN_02g00760"/>
<accession>A0A384J833</accession>
<protein>
    <recommendedName>
        <fullName evidence="1">Methyltransferase type 11 domain-containing protein</fullName>
    </recommendedName>
</protein>
<dbReference type="GeneID" id="5436477"/>
<dbReference type="PANTHER" id="PTHR43036:SF2">
    <property type="entry name" value="OS04G0481300 PROTEIN"/>
    <property type="match status" value="1"/>
</dbReference>
<evidence type="ECO:0000313" key="3">
    <source>
        <dbReference type="Proteomes" id="UP000001798"/>
    </source>
</evidence>
<dbReference type="Proteomes" id="UP000001798">
    <property type="component" value="Chromosome 2"/>
</dbReference>
<reference evidence="2 3" key="3">
    <citation type="journal article" date="2017" name="Mol. Plant Pathol.">
        <title>A gapless genome sequence of the fungus Botrytis cinerea.</title>
        <authorList>
            <person name="Van Kan J.A."/>
            <person name="Stassen J.H."/>
            <person name="Mosbach A."/>
            <person name="Van Der Lee T.A."/>
            <person name="Faino L."/>
            <person name="Farmer A.D."/>
            <person name="Papasotiriou D.G."/>
            <person name="Zhou S."/>
            <person name="Seidl M.F."/>
            <person name="Cottam E."/>
            <person name="Edel D."/>
            <person name="Hahn M."/>
            <person name="Schwartz D.C."/>
            <person name="Dietrich R.A."/>
            <person name="Widdison S."/>
            <person name="Scalliet G."/>
        </authorList>
    </citation>
    <scope>NUCLEOTIDE SEQUENCE [LARGE SCALE GENOMIC DNA]</scope>
    <source>
        <strain evidence="2 3">B05.10</strain>
    </source>
</reference>
<dbReference type="InterPro" id="IPR029063">
    <property type="entry name" value="SAM-dependent_MTases_sf"/>
</dbReference>
<dbReference type="OrthoDB" id="2013972at2759"/>
<reference evidence="2 3" key="1">
    <citation type="journal article" date="2011" name="PLoS Genet.">
        <title>Genomic analysis of the necrotrophic fungal pathogens Sclerotinia sclerotiorum and Botrytis cinerea.</title>
        <authorList>
            <person name="Amselem J."/>
            <person name="Cuomo C.A."/>
            <person name="van Kan J.A."/>
            <person name="Viaud M."/>
            <person name="Benito E.P."/>
            <person name="Couloux A."/>
            <person name="Coutinho P.M."/>
            <person name="de Vries R.P."/>
            <person name="Dyer P.S."/>
            <person name="Fillinger S."/>
            <person name="Fournier E."/>
            <person name="Gout L."/>
            <person name="Hahn M."/>
            <person name="Kohn L."/>
            <person name="Lapalu N."/>
            <person name="Plummer K.M."/>
            <person name="Pradier J.M."/>
            <person name="Quevillon E."/>
            <person name="Sharon A."/>
            <person name="Simon A."/>
            <person name="ten Have A."/>
            <person name="Tudzynski B."/>
            <person name="Tudzynski P."/>
            <person name="Wincker P."/>
            <person name="Andrew M."/>
            <person name="Anthouard V."/>
            <person name="Beever R.E."/>
            <person name="Beffa R."/>
            <person name="Benoit I."/>
            <person name="Bouzid O."/>
            <person name="Brault B."/>
            <person name="Chen Z."/>
            <person name="Choquer M."/>
            <person name="Collemare J."/>
            <person name="Cotton P."/>
            <person name="Danchin E.G."/>
            <person name="Da Silva C."/>
            <person name="Gautier A."/>
            <person name="Giraud C."/>
            <person name="Giraud T."/>
            <person name="Gonzalez C."/>
            <person name="Grossetete S."/>
            <person name="Guldener U."/>
            <person name="Henrissat B."/>
            <person name="Howlett B.J."/>
            <person name="Kodira C."/>
            <person name="Kretschmer M."/>
            <person name="Lappartient A."/>
            <person name="Leroch M."/>
            <person name="Levis C."/>
            <person name="Mauceli E."/>
            <person name="Neuveglise C."/>
            <person name="Oeser B."/>
            <person name="Pearson M."/>
            <person name="Poulain J."/>
            <person name="Poussereau N."/>
            <person name="Quesneville H."/>
            <person name="Rascle C."/>
            <person name="Schumacher J."/>
            <person name="Segurens B."/>
            <person name="Sexton A."/>
            <person name="Silva E."/>
            <person name="Sirven C."/>
            <person name="Soanes D.M."/>
            <person name="Talbot N.J."/>
            <person name="Templeton M."/>
            <person name="Yandava C."/>
            <person name="Yarden O."/>
            <person name="Zeng Q."/>
            <person name="Rollins J.A."/>
            <person name="Lebrun M.H."/>
            <person name="Dickman M."/>
        </authorList>
    </citation>
    <scope>NUCLEOTIDE SEQUENCE [LARGE SCALE GENOMIC DNA]</scope>
    <source>
        <strain evidence="2 3">B05.10</strain>
    </source>
</reference>
<feature type="domain" description="Methyltransferase type 11" evidence="1">
    <location>
        <begin position="160"/>
        <end position="199"/>
    </location>
</feature>
<dbReference type="Pfam" id="PF08241">
    <property type="entry name" value="Methyltransf_11"/>
    <property type="match status" value="1"/>
</dbReference>
<reference evidence="2 3" key="2">
    <citation type="journal article" date="2012" name="Eukaryot. Cell">
        <title>Genome update of Botrytis cinerea strains B05.10 and T4.</title>
        <authorList>
            <person name="Staats M."/>
            <person name="van Kan J.A."/>
        </authorList>
    </citation>
    <scope>NUCLEOTIDE SEQUENCE [LARGE SCALE GENOMIC DNA]</scope>
    <source>
        <strain evidence="2 3">B05.10</strain>
    </source>
</reference>
<keyword evidence="3" id="KW-1185">Reference proteome</keyword>
<dbReference type="AlphaFoldDB" id="A0A384J833"/>
<gene>
    <name evidence="2" type="ORF">BCIN_02g00760</name>
</gene>
<dbReference type="PANTHER" id="PTHR43036">
    <property type="entry name" value="OSJNBB0011N17.9 PROTEIN"/>
    <property type="match status" value="1"/>
</dbReference>
<sequence length="276" mass="31478">MYCRSMKSAATFPKIIKPSYNTRSLNITCARTMTSNSSSPPKFPLPKIAPLPRSLYPTTFDFKPSDFHRQDESPDTEWYSQPRFVQHIDDGAIAILKHYYSTFITPRSSVLDICSSWVSHLPSSLKPISMIGIGMNEAELHRNEHLTKYFVKDLNLDPTLEGIENDSMDVVICNVSVDYLTRPIKVFEEMNRVLKEGGEAHMAFSNRCFPTKVVGKWMGMDDEERRKWVGGYFWASGGWEDVEEVVLKEGGGSGFLGLRGYEDPVFVVRGRKMRRI</sequence>
<name>A0A384J833_BOTFB</name>
<organism evidence="2 3">
    <name type="scientific">Botryotinia fuckeliana (strain B05.10)</name>
    <name type="common">Noble rot fungus</name>
    <name type="synonym">Botrytis cinerea</name>
    <dbReference type="NCBI Taxonomy" id="332648"/>
    <lineage>
        <taxon>Eukaryota</taxon>
        <taxon>Fungi</taxon>
        <taxon>Dikarya</taxon>
        <taxon>Ascomycota</taxon>
        <taxon>Pezizomycotina</taxon>
        <taxon>Leotiomycetes</taxon>
        <taxon>Helotiales</taxon>
        <taxon>Sclerotiniaceae</taxon>
        <taxon>Botrytis</taxon>
    </lineage>
</organism>
<dbReference type="RefSeq" id="XP_001555908.2">
    <property type="nucleotide sequence ID" value="XM_001555858.2"/>
</dbReference>
<evidence type="ECO:0000313" key="2">
    <source>
        <dbReference type="EMBL" id="ATZ46699.1"/>
    </source>
</evidence>
<dbReference type="SUPFAM" id="SSF53335">
    <property type="entry name" value="S-adenosyl-L-methionine-dependent methyltransferases"/>
    <property type="match status" value="1"/>
</dbReference>
<dbReference type="InterPro" id="IPR013216">
    <property type="entry name" value="Methyltransf_11"/>
</dbReference>
<dbReference type="EMBL" id="CP009806">
    <property type="protein sequence ID" value="ATZ46699.1"/>
    <property type="molecule type" value="Genomic_DNA"/>
</dbReference>
<dbReference type="VEuPathDB" id="FungiDB:Bcin02g00760"/>
<dbReference type="Gene3D" id="3.40.50.150">
    <property type="entry name" value="Vaccinia Virus protein VP39"/>
    <property type="match status" value="1"/>
</dbReference>